<sequence length="168" mass="18035">MATDIQTGAGPQGLATRVITGWALVGGLILVAVVLVNAWSILSGALFNKPFPGDFELTEMGAGIAVFCFLPYCQLNGANVSADIFTMRASPRSVALMSLFAAVIAVLFAALLLWRMSAGLADYREYEEFTGILQIPIWWAFPPILVSLALLLWAAVIGFLQASKRVAR</sequence>
<comment type="function">
    <text evidence="7">Part of the tripartite ATP-independent periplasmic (TRAP) transport system.</text>
</comment>
<evidence type="ECO:0000313" key="9">
    <source>
        <dbReference type="EMBL" id="MYM55983.1"/>
    </source>
</evidence>
<comment type="subunit">
    <text evidence="7">The complex comprises the extracytoplasmic solute receptor protein and the two transmembrane proteins.</text>
</comment>
<evidence type="ECO:0000259" key="8">
    <source>
        <dbReference type="Pfam" id="PF04290"/>
    </source>
</evidence>
<protein>
    <recommendedName>
        <fullName evidence="7">TRAP transporter small permease protein</fullName>
    </recommendedName>
</protein>
<keyword evidence="7" id="KW-0997">Cell inner membrane</keyword>
<feature type="transmembrane region" description="Helical" evidence="7">
    <location>
        <begin position="21"/>
        <end position="42"/>
    </location>
</feature>
<evidence type="ECO:0000313" key="10">
    <source>
        <dbReference type="Proteomes" id="UP000479043"/>
    </source>
</evidence>
<dbReference type="GO" id="GO:0005886">
    <property type="term" value="C:plasma membrane"/>
    <property type="evidence" value="ECO:0007669"/>
    <property type="project" value="UniProtKB-SubCell"/>
</dbReference>
<keyword evidence="4 7" id="KW-0812">Transmembrane</keyword>
<comment type="similarity">
    <text evidence="7">Belongs to the TRAP transporter small permease family.</text>
</comment>
<accession>A0A6L8LK12</accession>
<dbReference type="Pfam" id="PF04290">
    <property type="entry name" value="DctQ"/>
    <property type="match status" value="1"/>
</dbReference>
<dbReference type="InterPro" id="IPR055348">
    <property type="entry name" value="DctQ"/>
</dbReference>
<feature type="transmembrane region" description="Helical" evidence="7">
    <location>
        <begin position="62"/>
        <end position="82"/>
    </location>
</feature>
<feature type="domain" description="Tripartite ATP-independent periplasmic transporters DctQ component" evidence="8">
    <location>
        <begin position="34"/>
        <end position="162"/>
    </location>
</feature>
<organism evidence="9 10">
    <name type="scientific">Thalassovita mangrovi</name>
    <dbReference type="NCBI Taxonomy" id="2692236"/>
    <lineage>
        <taxon>Bacteria</taxon>
        <taxon>Pseudomonadati</taxon>
        <taxon>Pseudomonadota</taxon>
        <taxon>Alphaproteobacteria</taxon>
        <taxon>Rhodobacterales</taxon>
        <taxon>Roseobacteraceae</taxon>
        <taxon>Thalassovita</taxon>
    </lineage>
</organism>
<evidence type="ECO:0000256" key="1">
    <source>
        <dbReference type="ARBA" id="ARBA00004651"/>
    </source>
</evidence>
<keyword evidence="5 7" id="KW-1133">Transmembrane helix</keyword>
<dbReference type="Proteomes" id="UP000479043">
    <property type="component" value="Unassembled WGS sequence"/>
</dbReference>
<evidence type="ECO:0000256" key="7">
    <source>
        <dbReference type="RuleBase" id="RU369079"/>
    </source>
</evidence>
<keyword evidence="3" id="KW-1003">Cell membrane</keyword>
<dbReference type="EMBL" id="WWEN01000004">
    <property type="protein sequence ID" value="MYM55983.1"/>
    <property type="molecule type" value="Genomic_DNA"/>
</dbReference>
<reference evidence="9 10" key="1">
    <citation type="submission" date="2020-01" db="EMBL/GenBank/DDBJ databases">
        <authorList>
            <person name="Chen S."/>
        </authorList>
    </citation>
    <scope>NUCLEOTIDE SEQUENCE [LARGE SCALE GENOMIC DNA]</scope>
    <source>
        <strain evidence="9 10">GS-10</strain>
    </source>
</reference>
<feature type="transmembrane region" description="Helical" evidence="7">
    <location>
        <begin position="137"/>
        <end position="160"/>
    </location>
</feature>
<name>A0A6L8LK12_9RHOB</name>
<gene>
    <name evidence="9" type="ORF">GR167_11770</name>
</gene>
<feature type="transmembrane region" description="Helical" evidence="7">
    <location>
        <begin position="94"/>
        <end position="117"/>
    </location>
</feature>
<evidence type="ECO:0000256" key="6">
    <source>
        <dbReference type="ARBA" id="ARBA00023136"/>
    </source>
</evidence>
<keyword evidence="2 7" id="KW-0813">Transport</keyword>
<evidence type="ECO:0000256" key="2">
    <source>
        <dbReference type="ARBA" id="ARBA00022448"/>
    </source>
</evidence>
<dbReference type="RefSeq" id="WP_160973710.1">
    <property type="nucleotide sequence ID" value="NZ_WWEN01000004.1"/>
</dbReference>
<evidence type="ECO:0000256" key="5">
    <source>
        <dbReference type="ARBA" id="ARBA00022989"/>
    </source>
</evidence>
<evidence type="ECO:0000256" key="3">
    <source>
        <dbReference type="ARBA" id="ARBA00022475"/>
    </source>
</evidence>
<dbReference type="AlphaFoldDB" id="A0A6L8LK12"/>
<keyword evidence="6 7" id="KW-0472">Membrane</keyword>
<keyword evidence="10" id="KW-1185">Reference proteome</keyword>
<dbReference type="GO" id="GO:0022857">
    <property type="term" value="F:transmembrane transporter activity"/>
    <property type="evidence" value="ECO:0007669"/>
    <property type="project" value="UniProtKB-UniRule"/>
</dbReference>
<comment type="subcellular location">
    <subcellularLocation>
        <location evidence="7">Cell inner membrane</location>
        <topology evidence="7">Multi-pass membrane protein</topology>
    </subcellularLocation>
    <subcellularLocation>
        <location evidence="1">Cell membrane</location>
        <topology evidence="1">Multi-pass membrane protein</topology>
    </subcellularLocation>
</comment>
<proteinExistence type="inferred from homology"/>
<evidence type="ECO:0000256" key="4">
    <source>
        <dbReference type="ARBA" id="ARBA00022692"/>
    </source>
</evidence>
<comment type="caution">
    <text evidence="9">The sequence shown here is derived from an EMBL/GenBank/DDBJ whole genome shotgun (WGS) entry which is preliminary data.</text>
</comment>